<evidence type="ECO:0000256" key="5">
    <source>
        <dbReference type="ARBA" id="ARBA00022741"/>
    </source>
</evidence>
<dbReference type="CDD" id="cd03225">
    <property type="entry name" value="ABC_cobalt_CbiO_domain1"/>
    <property type="match status" value="1"/>
</dbReference>
<evidence type="ECO:0000256" key="1">
    <source>
        <dbReference type="ARBA" id="ARBA00004202"/>
    </source>
</evidence>
<dbReference type="PROSITE" id="PS00211">
    <property type="entry name" value="ABC_TRANSPORTER_1"/>
    <property type="match status" value="1"/>
</dbReference>
<dbReference type="InterPro" id="IPR003593">
    <property type="entry name" value="AAA+_ATPase"/>
</dbReference>
<comment type="subcellular location">
    <subcellularLocation>
        <location evidence="1">Cell membrane</location>
        <topology evidence="1">Peripheral membrane protein</topology>
    </subcellularLocation>
</comment>
<keyword evidence="3" id="KW-0813">Transport</keyword>
<gene>
    <name evidence="10" type="ORF">LUCI_0125</name>
</gene>
<dbReference type="PANTHER" id="PTHR43553:SF24">
    <property type="entry name" value="ENERGY-COUPLING FACTOR TRANSPORTER ATP-BINDING PROTEIN ECFA1"/>
    <property type="match status" value="1"/>
</dbReference>
<dbReference type="SMART" id="SM00382">
    <property type="entry name" value="AAA"/>
    <property type="match status" value="1"/>
</dbReference>
<proteinExistence type="inferred from homology"/>
<evidence type="ECO:0000256" key="2">
    <source>
        <dbReference type="ARBA" id="ARBA00005417"/>
    </source>
</evidence>
<keyword evidence="4" id="KW-1003">Cell membrane</keyword>
<dbReference type="OrthoDB" id="9802264at2"/>
<keyword evidence="11" id="KW-1185">Reference proteome</keyword>
<evidence type="ECO:0000256" key="3">
    <source>
        <dbReference type="ARBA" id="ARBA00022448"/>
    </source>
</evidence>
<dbReference type="InterPro" id="IPR027417">
    <property type="entry name" value="P-loop_NTPase"/>
</dbReference>
<accession>A0A498R121</accession>
<dbReference type="FunFam" id="3.40.50.300:FF:000224">
    <property type="entry name" value="Energy-coupling factor transporter ATP-binding protein EcfA"/>
    <property type="match status" value="1"/>
</dbReference>
<dbReference type="GO" id="GO:0043190">
    <property type="term" value="C:ATP-binding cassette (ABC) transporter complex"/>
    <property type="evidence" value="ECO:0007669"/>
    <property type="project" value="TreeGrafter"/>
</dbReference>
<dbReference type="InterPro" id="IPR015856">
    <property type="entry name" value="ABC_transpr_CbiO/EcfA_su"/>
</dbReference>
<dbReference type="PANTHER" id="PTHR43553">
    <property type="entry name" value="HEAVY METAL TRANSPORTER"/>
    <property type="match status" value="1"/>
</dbReference>
<evidence type="ECO:0000256" key="8">
    <source>
        <dbReference type="ARBA" id="ARBA00023136"/>
    </source>
</evidence>
<organism evidence="10 11">
    <name type="scientific">Lucifera butyrica</name>
    <dbReference type="NCBI Taxonomy" id="1351585"/>
    <lineage>
        <taxon>Bacteria</taxon>
        <taxon>Bacillati</taxon>
        <taxon>Bacillota</taxon>
        <taxon>Negativicutes</taxon>
        <taxon>Veillonellales</taxon>
        <taxon>Veillonellaceae</taxon>
        <taxon>Lucifera</taxon>
    </lineage>
</organism>
<evidence type="ECO:0000259" key="9">
    <source>
        <dbReference type="PROSITE" id="PS50893"/>
    </source>
</evidence>
<dbReference type="AlphaFoldDB" id="A0A498R121"/>
<dbReference type="GO" id="GO:0042626">
    <property type="term" value="F:ATPase-coupled transmembrane transporter activity"/>
    <property type="evidence" value="ECO:0007669"/>
    <property type="project" value="TreeGrafter"/>
</dbReference>
<dbReference type="RefSeq" id="WP_122625929.1">
    <property type="nucleotide sequence ID" value="NZ_UPPP01000051.1"/>
</dbReference>
<dbReference type="EMBL" id="UPPP01000051">
    <property type="protein sequence ID" value="VBB04919.1"/>
    <property type="molecule type" value="Genomic_DNA"/>
</dbReference>
<evidence type="ECO:0000256" key="4">
    <source>
        <dbReference type="ARBA" id="ARBA00022475"/>
    </source>
</evidence>
<comment type="similarity">
    <text evidence="2">Belongs to the ABC transporter superfamily.</text>
</comment>
<dbReference type="SUPFAM" id="SSF52540">
    <property type="entry name" value="P-loop containing nucleoside triphosphate hydrolases"/>
    <property type="match status" value="1"/>
</dbReference>
<dbReference type="Gene3D" id="3.40.50.300">
    <property type="entry name" value="P-loop containing nucleotide triphosphate hydrolases"/>
    <property type="match status" value="1"/>
</dbReference>
<evidence type="ECO:0000256" key="7">
    <source>
        <dbReference type="ARBA" id="ARBA00022967"/>
    </source>
</evidence>
<dbReference type="InterPro" id="IPR003439">
    <property type="entry name" value="ABC_transporter-like_ATP-bd"/>
</dbReference>
<dbReference type="Proteomes" id="UP000277811">
    <property type="component" value="Unassembled WGS sequence"/>
</dbReference>
<keyword evidence="8" id="KW-0472">Membrane</keyword>
<dbReference type="GO" id="GO:0016887">
    <property type="term" value="F:ATP hydrolysis activity"/>
    <property type="evidence" value="ECO:0007669"/>
    <property type="project" value="InterPro"/>
</dbReference>
<feature type="domain" description="ABC transporter" evidence="9">
    <location>
        <begin position="4"/>
        <end position="245"/>
    </location>
</feature>
<keyword evidence="7" id="KW-1278">Translocase</keyword>
<dbReference type="PROSITE" id="PS50893">
    <property type="entry name" value="ABC_TRANSPORTER_2"/>
    <property type="match status" value="1"/>
</dbReference>
<dbReference type="InterPro" id="IPR017871">
    <property type="entry name" value="ABC_transporter-like_CS"/>
</dbReference>
<keyword evidence="5" id="KW-0547">Nucleotide-binding</keyword>
<keyword evidence="6" id="KW-0067">ATP-binding</keyword>
<evidence type="ECO:0000256" key="6">
    <source>
        <dbReference type="ARBA" id="ARBA00022840"/>
    </source>
</evidence>
<evidence type="ECO:0000313" key="10">
    <source>
        <dbReference type="EMBL" id="VBB04919.1"/>
    </source>
</evidence>
<dbReference type="GO" id="GO:0005524">
    <property type="term" value="F:ATP binding"/>
    <property type="evidence" value="ECO:0007669"/>
    <property type="project" value="UniProtKB-KW"/>
</dbReference>
<sequence>MTKITVNDLKYKYPLTNELALKGFSFTVEAGEFIGIIGKSRSGKSTLCQALVGLVPHFFKGAYGGSVHIGTMEVATSKIADLALKVGLVFQNPFTQVTGSKLTVYEEIAFGLENMGIDRGEMKERIDHALYLLDIYKFKERNPFDLSGGQMQRMAIAGIIAMRPEVLVLDEPTSQLDPQGSEEVFKAIQTLSKEGMTVVMVEHKMEKMAKYSDRVILMHEGAIIDIDTPGKIFSRSNLMTYGVEAPIFTQICQGLGLRNQTDSLYPVTLQEAHSAVVNNRK</sequence>
<name>A0A498R121_9FIRM</name>
<evidence type="ECO:0000313" key="11">
    <source>
        <dbReference type="Proteomes" id="UP000277811"/>
    </source>
</evidence>
<protein>
    <submittedName>
        <fullName evidence="10">Abc transporter</fullName>
    </submittedName>
</protein>
<dbReference type="Pfam" id="PF00005">
    <property type="entry name" value="ABC_tran"/>
    <property type="match status" value="1"/>
</dbReference>
<dbReference type="InterPro" id="IPR050095">
    <property type="entry name" value="ECF_ABC_transporter_ATP-bd"/>
</dbReference>
<reference evidence="10 11" key="1">
    <citation type="submission" date="2018-06" db="EMBL/GenBank/DDBJ databases">
        <authorList>
            <person name="Strepis N."/>
        </authorList>
    </citation>
    <scope>NUCLEOTIDE SEQUENCE [LARGE SCALE GENOMIC DNA]</scope>
    <source>
        <strain evidence="10">LUCI</strain>
    </source>
</reference>